<dbReference type="PROSITE" id="PS00028">
    <property type="entry name" value="ZINC_FINGER_C2H2_1"/>
    <property type="match status" value="3"/>
</dbReference>
<dbReference type="InterPro" id="IPR013087">
    <property type="entry name" value="Znf_C2H2_type"/>
</dbReference>
<dbReference type="InterPro" id="IPR050527">
    <property type="entry name" value="Snail/Krueppel_Znf"/>
</dbReference>
<evidence type="ECO:0000256" key="3">
    <source>
        <dbReference type="ARBA" id="ARBA00022737"/>
    </source>
</evidence>
<evidence type="ECO:0000256" key="7">
    <source>
        <dbReference type="PROSITE-ProRule" id="PRU00042"/>
    </source>
</evidence>
<evidence type="ECO:0000256" key="5">
    <source>
        <dbReference type="ARBA" id="ARBA00022833"/>
    </source>
</evidence>
<dbReference type="FunFam" id="3.30.160.60:FF:000446">
    <property type="entry name" value="Zinc finger protein"/>
    <property type="match status" value="1"/>
</dbReference>
<evidence type="ECO:0000256" key="6">
    <source>
        <dbReference type="ARBA" id="ARBA00023242"/>
    </source>
</evidence>
<feature type="domain" description="C2H2-type" evidence="9">
    <location>
        <begin position="243"/>
        <end position="270"/>
    </location>
</feature>
<comment type="subcellular location">
    <subcellularLocation>
        <location evidence="1">Nucleus</location>
    </subcellularLocation>
</comment>
<dbReference type="GO" id="GO:0005634">
    <property type="term" value="C:nucleus"/>
    <property type="evidence" value="ECO:0007669"/>
    <property type="project" value="UniProtKB-SubCell"/>
</dbReference>
<name>A0A9W8LMB9_9FUNG</name>
<dbReference type="Pfam" id="PF00096">
    <property type="entry name" value="zf-C2H2"/>
    <property type="match status" value="3"/>
</dbReference>
<keyword evidence="4 7" id="KW-0863">Zinc-finger</keyword>
<keyword evidence="11" id="KW-1185">Reference proteome</keyword>
<comment type="caution">
    <text evidence="10">The sequence shown here is derived from an EMBL/GenBank/DDBJ whole genome shotgun (WGS) entry which is preliminary data.</text>
</comment>
<evidence type="ECO:0000313" key="10">
    <source>
        <dbReference type="EMBL" id="KAJ2785807.1"/>
    </source>
</evidence>
<dbReference type="SMART" id="SM00355">
    <property type="entry name" value="ZnF_C2H2"/>
    <property type="match status" value="3"/>
</dbReference>
<dbReference type="InterPro" id="IPR036236">
    <property type="entry name" value="Znf_C2H2_sf"/>
</dbReference>
<dbReference type="AlphaFoldDB" id="A0A9W8LMB9"/>
<evidence type="ECO:0000313" key="11">
    <source>
        <dbReference type="Proteomes" id="UP001140217"/>
    </source>
</evidence>
<dbReference type="Proteomes" id="UP001140217">
    <property type="component" value="Unassembled WGS sequence"/>
</dbReference>
<dbReference type="Gene3D" id="3.30.160.60">
    <property type="entry name" value="Classic Zinc Finger"/>
    <property type="match status" value="2"/>
</dbReference>
<dbReference type="GO" id="GO:0000981">
    <property type="term" value="F:DNA-binding transcription factor activity, RNA polymerase II-specific"/>
    <property type="evidence" value="ECO:0007669"/>
    <property type="project" value="TreeGrafter"/>
</dbReference>
<feature type="domain" description="C2H2-type" evidence="9">
    <location>
        <begin position="303"/>
        <end position="330"/>
    </location>
</feature>
<dbReference type="PANTHER" id="PTHR24388">
    <property type="entry name" value="ZINC FINGER PROTEIN"/>
    <property type="match status" value="1"/>
</dbReference>
<evidence type="ECO:0000256" key="2">
    <source>
        <dbReference type="ARBA" id="ARBA00022723"/>
    </source>
</evidence>
<keyword evidence="5" id="KW-0862">Zinc</keyword>
<keyword evidence="2" id="KW-0479">Metal-binding</keyword>
<proteinExistence type="predicted"/>
<feature type="domain" description="C2H2-type" evidence="9">
    <location>
        <begin position="275"/>
        <end position="302"/>
    </location>
</feature>
<dbReference type="GO" id="GO:0008270">
    <property type="term" value="F:zinc ion binding"/>
    <property type="evidence" value="ECO:0007669"/>
    <property type="project" value="UniProtKB-KW"/>
</dbReference>
<gene>
    <name evidence="10" type="ORF">H4R18_000353</name>
</gene>
<evidence type="ECO:0000256" key="1">
    <source>
        <dbReference type="ARBA" id="ARBA00004123"/>
    </source>
</evidence>
<reference evidence="10" key="1">
    <citation type="submission" date="2022-07" db="EMBL/GenBank/DDBJ databases">
        <title>Phylogenomic reconstructions and comparative analyses of Kickxellomycotina fungi.</title>
        <authorList>
            <person name="Reynolds N.K."/>
            <person name="Stajich J.E."/>
            <person name="Barry K."/>
            <person name="Grigoriev I.V."/>
            <person name="Crous P."/>
            <person name="Smith M.E."/>
        </authorList>
    </citation>
    <scope>NUCLEOTIDE SEQUENCE</scope>
    <source>
        <strain evidence="10">NBRC 105414</strain>
    </source>
</reference>
<dbReference type="SUPFAM" id="SSF57667">
    <property type="entry name" value="beta-beta-alpha zinc fingers"/>
    <property type="match status" value="2"/>
</dbReference>
<protein>
    <recommendedName>
        <fullName evidence="9">C2H2-type domain-containing protein</fullName>
    </recommendedName>
</protein>
<dbReference type="GO" id="GO:0000978">
    <property type="term" value="F:RNA polymerase II cis-regulatory region sequence-specific DNA binding"/>
    <property type="evidence" value="ECO:0007669"/>
    <property type="project" value="TreeGrafter"/>
</dbReference>
<dbReference type="EMBL" id="JANBUL010000007">
    <property type="protein sequence ID" value="KAJ2785807.1"/>
    <property type="molecule type" value="Genomic_DNA"/>
</dbReference>
<dbReference type="OrthoDB" id="8922241at2759"/>
<evidence type="ECO:0000256" key="8">
    <source>
        <dbReference type="SAM" id="MobiDB-lite"/>
    </source>
</evidence>
<sequence length="330" mass="35202">MPCAPFVGDAATAPLLGPDDALFSAYQGFLDTPSAVLPAGAPLFAPLDEIRSHEAAQTDDLLIQLAAADPEFRQSLVHALVNHINPVVAYEPVVGTAGLASPCPALSPADLGLASPGVAEPQFQWPSSIEADAPFVESLMALFAPIGPSTSTPPTPATGSASPAALELVSPPFAPADLFRTPMLQTIAEREDEDEDDVPLSAMVVDAPPAPRRPAAGQKRPREDDDDDGGDGGEPARAGDKRFYCDICNRGFARQFNMRTHRLTHDPKSVAARPHQCNRCSRSFTRKHDLERHQVLHDDSDAFKCGTCGRGFARLDVLERHANALHRGKA</sequence>
<feature type="region of interest" description="Disordered" evidence="8">
    <location>
        <begin position="190"/>
        <end position="237"/>
    </location>
</feature>
<accession>A0A9W8LMB9</accession>
<dbReference type="PANTHER" id="PTHR24388:SF54">
    <property type="entry name" value="PROTEIN ESCARGOT"/>
    <property type="match status" value="1"/>
</dbReference>
<evidence type="ECO:0000256" key="4">
    <source>
        <dbReference type="ARBA" id="ARBA00022771"/>
    </source>
</evidence>
<keyword evidence="3" id="KW-0677">Repeat</keyword>
<organism evidence="10 11">
    <name type="scientific">Coemansia javaensis</name>
    <dbReference type="NCBI Taxonomy" id="2761396"/>
    <lineage>
        <taxon>Eukaryota</taxon>
        <taxon>Fungi</taxon>
        <taxon>Fungi incertae sedis</taxon>
        <taxon>Zoopagomycota</taxon>
        <taxon>Kickxellomycotina</taxon>
        <taxon>Kickxellomycetes</taxon>
        <taxon>Kickxellales</taxon>
        <taxon>Kickxellaceae</taxon>
        <taxon>Coemansia</taxon>
    </lineage>
</organism>
<keyword evidence="6" id="KW-0539">Nucleus</keyword>
<dbReference type="PROSITE" id="PS50157">
    <property type="entry name" value="ZINC_FINGER_C2H2_2"/>
    <property type="match status" value="3"/>
</dbReference>
<evidence type="ECO:0000259" key="9">
    <source>
        <dbReference type="PROSITE" id="PS50157"/>
    </source>
</evidence>